<reference evidence="2 3" key="1">
    <citation type="submission" date="2019-07" db="EMBL/GenBank/DDBJ databases">
        <title>Whole genome shotgun sequence of Sphingobacterium mizutaii NBRC 14946.</title>
        <authorList>
            <person name="Hosoyama A."/>
            <person name="Uohara A."/>
            <person name="Ohji S."/>
            <person name="Ichikawa N."/>
        </authorList>
    </citation>
    <scope>NUCLEOTIDE SEQUENCE [LARGE SCALE GENOMIC DNA]</scope>
    <source>
        <strain evidence="2 3">NBRC 14946</strain>
    </source>
</reference>
<evidence type="ECO:0000313" key="2">
    <source>
        <dbReference type="EMBL" id="GEM68767.1"/>
    </source>
</evidence>
<name>A0ABQ0W497_9SPHI</name>
<evidence type="ECO:0000313" key="3">
    <source>
        <dbReference type="Proteomes" id="UP000321676"/>
    </source>
</evidence>
<dbReference type="Proteomes" id="UP000321676">
    <property type="component" value="Unassembled WGS sequence"/>
</dbReference>
<sequence>MLRFLSTVVVCCCFVTLGRAQDSLSVNAMGVKERMDISRTFRNSMYESPALRPFQYQQSLTPVELSYFSDNKDSYTLQRGAGDQGFRFNTESYQKDAFPNITLWGKAKYENKKIQDLKFIENSDFEVVFPYFTADSVGGDLNSERYQFSGGIAKEIGKWVIGGEAGYKANLSHRKVDPRPENNSSTLQLGFGASYQILPQYIISANLGYQFYKHRNKLTFLRQLGKPPVFYMNGLGAYNSLLSGLSSESDVILYEMNGFDGKISFLPKGDSGFLFEAGLSQQTGSRTLSSSRSSANDWTDQVIAGKIGYLHKSNDWKYGGNASLDLQTRKGVEGLFHNDGSSIGLIKISEVSSYRYYHFNYHLEAIVGQADWTVKPYANFTQFKEQYINPFREQLADMLHIGVEGQYLWDLKSGLFGISLNLQKQKLLKSRSQFNGIKQGTGIADMLQQNYNYLTAEPFSIGARARYDFVASKQIKPFVQAEGLSATEIKQKYYSLTIGLMF</sequence>
<protein>
    <recommendedName>
        <fullName evidence="1">DUF6850 domain-containing protein</fullName>
    </recommendedName>
</protein>
<organism evidence="2 3">
    <name type="scientific">Sphingobacterium mizutaii NBRC 14946 = DSM 11724</name>
    <dbReference type="NCBI Taxonomy" id="1220576"/>
    <lineage>
        <taxon>Bacteria</taxon>
        <taxon>Pseudomonadati</taxon>
        <taxon>Bacteroidota</taxon>
        <taxon>Sphingobacteriia</taxon>
        <taxon>Sphingobacteriales</taxon>
        <taxon>Sphingobacteriaceae</taxon>
        <taxon>Sphingobacterium</taxon>
    </lineage>
</organism>
<feature type="domain" description="DUF6850" evidence="1">
    <location>
        <begin position="49"/>
        <end position="502"/>
    </location>
</feature>
<dbReference type="InterPro" id="IPR049236">
    <property type="entry name" value="DUF6850"/>
</dbReference>
<dbReference type="Pfam" id="PF21012">
    <property type="entry name" value="DUF6850"/>
    <property type="match status" value="1"/>
</dbReference>
<comment type="caution">
    <text evidence="2">The sequence shown here is derived from an EMBL/GenBank/DDBJ whole genome shotgun (WGS) entry which is preliminary data.</text>
</comment>
<gene>
    <name evidence="2" type="ORF">SMI01S_23730</name>
</gene>
<dbReference type="RefSeq" id="WP_139185538.1">
    <property type="nucleotide sequence ID" value="NZ_BJXH01000023.1"/>
</dbReference>
<dbReference type="EMBL" id="BJXH01000023">
    <property type="protein sequence ID" value="GEM68767.1"/>
    <property type="molecule type" value="Genomic_DNA"/>
</dbReference>
<accession>A0ABQ0W497</accession>
<proteinExistence type="predicted"/>
<evidence type="ECO:0000259" key="1">
    <source>
        <dbReference type="Pfam" id="PF21012"/>
    </source>
</evidence>
<keyword evidence="3" id="KW-1185">Reference proteome</keyword>